<organism evidence="1 2">
    <name type="scientific">Ixodes persulcatus</name>
    <name type="common">Taiga tick</name>
    <dbReference type="NCBI Taxonomy" id="34615"/>
    <lineage>
        <taxon>Eukaryota</taxon>
        <taxon>Metazoa</taxon>
        <taxon>Ecdysozoa</taxon>
        <taxon>Arthropoda</taxon>
        <taxon>Chelicerata</taxon>
        <taxon>Arachnida</taxon>
        <taxon>Acari</taxon>
        <taxon>Parasitiformes</taxon>
        <taxon>Ixodida</taxon>
        <taxon>Ixodoidea</taxon>
        <taxon>Ixodidae</taxon>
        <taxon>Ixodinae</taxon>
        <taxon>Ixodes</taxon>
    </lineage>
</organism>
<gene>
    <name evidence="1" type="ORF">HPB47_011156</name>
</gene>
<proteinExistence type="predicted"/>
<name>A0AC60NX58_IXOPE</name>
<evidence type="ECO:0000313" key="1">
    <source>
        <dbReference type="EMBL" id="KAG0411707.1"/>
    </source>
</evidence>
<dbReference type="Proteomes" id="UP000805193">
    <property type="component" value="Unassembled WGS sequence"/>
</dbReference>
<keyword evidence="2" id="KW-1185">Reference proteome</keyword>
<protein>
    <submittedName>
        <fullName evidence="1">Uncharacterized protein</fullName>
    </submittedName>
</protein>
<reference evidence="1 2" key="1">
    <citation type="journal article" date="2020" name="Cell">
        <title>Large-Scale Comparative Analyses of Tick Genomes Elucidate Their Genetic Diversity and Vector Capacities.</title>
        <authorList>
            <consortium name="Tick Genome and Microbiome Consortium (TIGMIC)"/>
            <person name="Jia N."/>
            <person name="Wang J."/>
            <person name="Shi W."/>
            <person name="Du L."/>
            <person name="Sun Y."/>
            <person name="Zhan W."/>
            <person name="Jiang J.F."/>
            <person name="Wang Q."/>
            <person name="Zhang B."/>
            <person name="Ji P."/>
            <person name="Bell-Sakyi L."/>
            <person name="Cui X.M."/>
            <person name="Yuan T.T."/>
            <person name="Jiang B.G."/>
            <person name="Yang W.F."/>
            <person name="Lam T.T."/>
            <person name="Chang Q.C."/>
            <person name="Ding S.J."/>
            <person name="Wang X.J."/>
            <person name="Zhu J.G."/>
            <person name="Ruan X.D."/>
            <person name="Zhao L."/>
            <person name="Wei J.T."/>
            <person name="Ye R.Z."/>
            <person name="Que T.C."/>
            <person name="Du C.H."/>
            <person name="Zhou Y.H."/>
            <person name="Cheng J.X."/>
            <person name="Dai P.F."/>
            <person name="Guo W.B."/>
            <person name="Han X.H."/>
            <person name="Huang E.J."/>
            <person name="Li L.F."/>
            <person name="Wei W."/>
            <person name="Gao Y.C."/>
            <person name="Liu J.Z."/>
            <person name="Shao H.Z."/>
            <person name="Wang X."/>
            <person name="Wang C.C."/>
            <person name="Yang T.C."/>
            <person name="Huo Q.B."/>
            <person name="Li W."/>
            <person name="Chen H.Y."/>
            <person name="Chen S.E."/>
            <person name="Zhou L.G."/>
            <person name="Ni X.B."/>
            <person name="Tian J.H."/>
            <person name="Sheng Y."/>
            <person name="Liu T."/>
            <person name="Pan Y.S."/>
            <person name="Xia L.Y."/>
            <person name="Li J."/>
            <person name="Zhao F."/>
            <person name="Cao W.C."/>
        </authorList>
    </citation>
    <scope>NUCLEOTIDE SEQUENCE [LARGE SCALE GENOMIC DNA]</scope>
    <source>
        <strain evidence="1">Iper-2018</strain>
    </source>
</reference>
<dbReference type="EMBL" id="JABSTQ010011411">
    <property type="protein sequence ID" value="KAG0411707.1"/>
    <property type="molecule type" value="Genomic_DNA"/>
</dbReference>
<evidence type="ECO:0000313" key="2">
    <source>
        <dbReference type="Proteomes" id="UP000805193"/>
    </source>
</evidence>
<comment type="caution">
    <text evidence="1">The sequence shown here is derived from an EMBL/GenBank/DDBJ whole genome shotgun (WGS) entry which is preliminary data.</text>
</comment>
<sequence>MAGRLSLNAEKGGQLGLTIRGGLEYGLGVFVTAVDPESAADLAGLQCTDLQRKLGTKDAWQFLRHVLDPSESKRITSQTLQKIVRHFPGTNQILLEQLKQRYIDSSPDEENHDHEGEPDPYLDVPFSFEEVWNALQDLGRNTAPGQDRVQSKLLQNLDTGSVHTLLKRINQSHLEETGAFSHTMFDFRKHLSTQDVMLQLKEDIIGPTSKTTTQAVLALDVKGAFVNAVVHDVQRYIRQGHLRFSAAKSELILVCKTPKSSHKPELRDEMQVSGLGSQIPVVSRARILGLSLQEDGKPTHTLRLIQNQVIQILRIMPRVASRWHNLIKDDTITLVIALVLSRIIQSTRYLNLAKGDEDKLVALIRKVFKTSFGLHGEATQARRCGLLTPIPSDPVPG</sequence>
<accession>A0AC60NX58</accession>